<evidence type="ECO:0000313" key="2">
    <source>
        <dbReference type="EMBL" id="SPR00496.1"/>
    </source>
</evidence>
<dbReference type="GO" id="GO:0005813">
    <property type="term" value="C:centrosome"/>
    <property type="evidence" value="ECO:0007669"/>
    <property type="project" value="TreeGrafter"/>
</dbReference>
<feature type="region of interest" description="Disordered" evidence="1">
    <location>
        <begin position="231"/>
        <end position="253"/>
    </location>
</feature>
<dbReference type="InterPro" id="IPR037693">
    <property type="entry name" value="CCDC15"/>
</dbReference>
<feature type="region of interest" description="Disordered" evidence="1">
    <location>
        <begin position="155"/>
        <end position="175"/>
    </location>
</feature>
<organism evidence="2 3">
    <name type="scientific">Plasmodiophora brassicae</name>
    <name type="common">Clubroot disease agent</name>
    <dbReference type="NCBI Taxonomy" id="37360"/>
    <lineage>
        <taxon>Eukaryota</taxon>
        <taxon>Sar</taxon>
        <taxon>Rhizaria</taxon>
        <taxon>Endomyxa</taxon>
        <taxon>Phytomyxea</taxon>
        <taxon>Plasmodiophorida</taxon>
        <taxon>Plasmodiophoridae</taxon>
        <taxon>Plasmodiophora</taxon>
    </lineage>
</organism>
<dbReference type="AlphaFoldDB" id="A0A3P3YJW4"/>
<dbReference type="Proteomes" id="UP000290189">
    <property type="component" value="Unassembled WGS sequence"/>
</dbReference>
<reference evidence="2 3" key="1">
    <citation type="submission" date="2018-03" db="EMBL/GenBank/DDBJ databases">
        <authorList>
            <person name="Fogelqvist J."/>
        </authorList>
    </citation>
    <scope>NUCLEOTIDE SEQUENCE [LARGE SCALE GENOMIC DNA]</scope>
</reference>
<evidence type="ECO:0000313" key="3">
    <source>
        <dbReference type="Proteomes" id="UP000290189"/>
    </source>
</evidence>
<name>A0A3P3YJW4_PLABS</name>
<dbReference type="PANTHER" id="PTHR14817">
    <property type="entry name" value="COILED-COIL DOMAIN-CONTAINING PROTEIN 15"/>
    <property type="match status" value="1"/>
</dbReference>
<dbReference type="EMBL" id="OVEO01000014">
    <property type="protein sequence ID" value="SPR00496.1"/>
    <property type="molecule type" value="Genomic_DNA"/>
</dbReference>
<dbReference type="PANTHER" id="PTHR14817:SF2">
    <property type="entry name" value="COILED-COIL DOMAIN-CONTAINING PROTEIN 15"/>
    <property type="match status" value="1"/>
</dbReference>
<evidence type="ECO:0000256" key="1">
    <source>
        <dbReference type="SAM" id="MobiDB-lite"/>
    </source>
</evidence>
<gene>
    <name evidence="2" type="ORF">PLBR_LOCUS7711</name>
</gene>
<accession>A0A3P3YJW4</accession>
<sequence length="385" mass="42450">MSGRTALAVPDWRVANPECNAPLTTIRVHAMRFAGAQEEAHHSVQMVKTVAAIDAQSSERRQQRQQALERFRRATLRRVQERLAQERSAKRDQDAVLQANLEQYMAATRQQMRRLASQRAAQLQQANRSALDRERDKIRANAMAARSALLSFSKTGQAATAAPDRSPPPVPAKHATGRDATAFWARPASAGGRQVAPSKGQLANLGATVRKWEMVQERTRVRAEAIMTLRSRAQQRRPQQQQQLNGYPTTTTTSVKGSVVETMADTMEGDAILSDAGIERLSMENNVGHVEDRHERVRRYAEEVRAKNRLSASASGRGASKEHARRALLERMRATGVPIPALCACGLTVFSDPASTGHCANNCSFFRNPAAFDRAVDSVLQSIVQ</sequence>
<protein>
    <submittedName>
        <fullName evidence="2">Uncharacterized protein</fullName>
    </submittedName>
</protein>
<keyword evidence="2" id="KW-0496">Mitochondrion</keyword>
<geneLocation type="mitochondrion" evidence="2"/>
<proteinExistence type="predicted"/>